<dbReference type="OrthoDB" id="2449457at2"/>
<dbReference type="GO" id="GO:0006508">
    <property type="term" value="P:proteolysis"/>
    <property type="evidence" value="ECO:0007669"/>
    <property type="project" value="UniProtKB-KW"/>
</dbReference>
<accession>A0A5C8P2B6</accession>
<evidence type="ECO:0000313" key="2">
    <source>
        <dbReference type="EMBL" id="TXL67512.1"/>
    </source>
</evidence>
<dbReference type="Pfam" id="PF10026">
    <property type="entry name" value="DUF2268"/>
    <property type="match status" value="1"/>
</dbReference>
<dbReference type="EMBL" id="VDUW01000001">
    <property type="protein sequence ID" value="TXL67512.1"/>
    <property type="molecule type" value="Genomic_DNA"/>
</dbReference>
<keyword evidence="2" id="KW-0645">Protease</keyword>
<comment type="caution">
    <text evidence="2">The sequence shown here is derived from an EMBL/GenBank/DDBJ whole genome shotgun (WGS) entry which is preliminary data.</text>
</comment>
<dbReference type="AlphaFoldDB" id="A0A5C8P2B6"/>
<sequence>MGVVRTDQWLLHTSQKPQEFCKKLKKAFRYATEIEIYDKLTAHGMFQIELPNSKEYINTFTEKNFWNMVREEELKLSKLWNGPEVPIFIFPSDPFNRELNMEHNGKSGLAFHDKLFLFVSTKNSAEEIRALFTHEYNHVCRLAKFSKKETEYTLLDTMVLEGIAENAVQELIGKDYLANWATLYTEKELKLFWKQLLPVCHLPINHPKHNHFLYGYRTLPKMLGYSVGYYLVKQFLEISGLTIKETLAKASKEIAQLPNS</sequence>
<gene>
    <name evidence="2" type="ORF">FHP05_00400</name>
</gene>
<protein>
    <submittedName>
        <fullName evidence="2">Zn-dependent protease</fullName>
    </submittedName>
</protein>
<dbReference type="RefSeq" id="WP_147665004.1">
    <property type="nucleotide sequence ID" value="NZ_VDUW01000001.1"/>
</dbReference>
<keyword evidence="2" id="KW-0378">Hydrolase</keyword>
<organism evidence="2 3">
    <name type="scientific">Cerasibacillus terrae</name>
    <dbReference type="NCBI Taxonomy" id="2498845"/>
    <lineage>
        <taxon>Bacteria</taxon>
        <taxon>Bacillati</taxon>
        <taxon>Bacillota</taxon>
        <taxon>Bacilli</taxon>
        <taxon>Bacillales</taxon>
        <taxon>Bacillaceae</taxon>
        <taxon>Cerasibacillus</taxon>
    </lineage>
</organism>
<name>A0A5C8P2B6_9BACI</name>
<evidence type="ECO:0000313" key="3">
    <source>
        <dbReference type="Proteomes" id="UP000321574"/>
    </source>
</evidence>
<proteinExistence type="predicted"/>
<feature type="domain" description="DUF2268" evidence="1">
    <location>
        <begin position="65"/>
        <end position="255"/>
    </location>
</feature>
<keyword evidence="3" id="KW-1185">Reference proteome</keyword>
<evidence type="ECO:0000259" key="1">
    <source>
        <dbReference type="Pfam" id="PF10026"/>
    </source>
</evidence>
<dbReference type="InterPro" id="IPR018728">
    <property type="entry name" value="DUF2268"/>
</dbReference>
<dbReference type="GO" id="GO:0008233">
    <property type="term" value="F:peptidase activity"/>
    <property type="evidence" value="ECO:0007669"/>
    <property type="project" value="UniProtKB-KW"/>
</dbReference>
<dbReference type="Proteomes" id="UP000321574">
    <property type="component" value="Unassembled WGS sequence"/>
</dbReference>
<reference evidence="2 3" key="1">
    <citation type="submission" date="2019-06" db="EMBL/GenBank/DDBJ databases">
        <title>Cerasibacillus sp. nov., isolated from maize field.</title>
        <authorList>
            <person name="Lin S.-Y."/>
            <person name="Tsai C.-F."/>
            <person name="Young C.-C."/>
        </authorList>
    </citation>
    <scope>NUCLEOTIDE SEQUENCE [LARGE SCALE GENOMIC DNA]</scope>
    <source>
        <strain evidence="2 3">CC-CFT480</strain>
    </source>
</reference>